<dbReference type="Pfam" id="PF01263">
    <property type="entry name" value="Aldose_epim"/>
    <property type="match status" value="1"/>
</dbReference>
<name>A0A2M7QJK0_9BACT</name>
<feature type="non-terminal residue" evidence="1">
    <location>
        <position position="165"/>
    </location>
</feature>
<dbReference type="SUPFAM" id="SSF74650">
    <property type="entry name" value="Galactose mutarotase-like"/>
    <property type="match status" value="1"/>
</dbReference>
<accession>A0A2M7QJK0</accession>
<dbReference type="AlphaFoldDB" id="A0A2M7QJK0"/>
<dbReference type="GO" id="GO:0030246">
    <property type="term" value="F:carbohydrate binding"/>
    <property type="evidence" value="ECO:0007669"/>
    <property type="project" value="InterPro"/>
</dbReference>
<dbReference type="InterPro" id="IPR008183">
    <property type="entry name" value="Aldose_1/G6P_1-epimerase"/>
</dbReference>
<dbReference type="Gene3D" id="2.70.98.10">
    <property type="match status" value="1"/>
</dbReference>
<dbReference type="InterPro" id="IPR014718">
    <property type="entry name" value="GH-type_carb-bd"/>
</dbReference>
<dbReference type="GO" id="GO:0005975">
    <property type="term" value="P:carbohydrate metabolic process"/>
    <property type="evidence" value="ECO:0007669"/>
    <property type="project" value="InterPro"/>
</dbReference>
<dbReference type="InterPro" id="IPR011013">
    <property type="entry name" value="Gal_mutarotase_sf_dom"/>
</dbReference>
<gene>
    <name evidence="1" type="ORF">COY87_02605</name>
</gene>
<evidence type="ECO:0008006" key="3">
    <source>
        <dbReference type="Google" id="ProtNLM"/>
    </source>
</evidence>
<dbReference type="GO" id="GO:0016853">
    <property type="term" value="F:isomerase activity"/>
    <property type="evidence" value="ECO:0007669"/>
    <property type="project" value="InterPro"/>
</dbReference>
<proteinExistence type="predicted"/>
<dbReference type="EMBL" id="PFLI01000088">
    <property type="protein sequence ID" value="PIY72126.1"/>
    <property type="molecule type" value="Genomic_DNA"/>
</dbReference>
<protein>
    <recommendedName>
        <fullName evidence="3">Aldose 1-epimerase</fullName>
    </recommendedName>
</protein>
<organism evidence="1 2">
    <name type="scientific">Candidatus Roizmanbacteria bacterium CG_4_10_14_0_8_um_filter_33_9</name>
    <dbReference type="NCBI Taxonomy" id="1974826"/>
    <lineage>
        <taxon>Bacteria</taxon>
        <taxon>Candidatus Roizmaniibacteriota</taxon>
    </lineage>
</organism>
<evidence type="ECO:0000313" key="2">
    <source>
        <dbReference type="Proteomes" id="UP000229401"/>
    </source>
</evidence>
<dbReference type="Proteomes" id="UP000229401">
    <property type="component" value="Unassembled WGS sequence"/>
</dbReference>
<sequence>MKHIKIRNKKWKVEIDLHGGRNVNLLYGDRCILGTYNRIDGKLGNTHICVPNFAHEGVQEFDLPFHGPARNIIWEEEARSKNKQEGKMKITCLLPQTEKYRADLLVSQTFEFHENNFIHKVTVEHQGGEPVPLNIGIHNYWNSPNGWYGALVNGEDITRKVKING</sequence>
<evidence type="ECO:0000313" key="1">
    <source>
        <dbReference type="EMBL" id="PIY72126.1"/>
    </source>
</evidence>
<reference evidence="2" key="1">
    <citation type="submission" date="2017-09" db="EMBL/GenBank/DDBJ databases">
        <title>Depth-based differentiation of microbial function through sediment-hosted aquifers and enrichment of novel symbionts in the deep terrestrial subsurface.</title>
        <authorList>
            <person name="Probst A.J."/>
            <person name="Ladd B."/>
            <person name="Jarett J.K."/>
            <person name="Geller-Mcgrath D.E."/>
            <person name="Sieber C.M.K."/>
            <person name="Emerson J.B."/>
            <person name="Anantharaman K."/>
            <person name="Thomas B.C."/>
            <person name="Malmstrom R."/>
            <person name="Stieglmeier M."/>
            <person name="Klingl A."/>
            <person name="Woyke T."/>
            <person name="Ryan C.M."/>
            <person name="Banfield J.F."/>
        </authorList>
    </citation>
    <scope>NUCLEOTIDE SEQUENCE [LARGE SCALE GENOMIC DNA]</scope>
</reference>
<comment type="caution">
    <text evidence="1">The sequence shown here is derived from an EMBL/GenBank/DDBJ whole genome shotgun (WGS) entry which is preliminary data.</text>
</comment>